<dbReference type="RefSeq" id="WP_377396073.1">
    <property type="nucleotide sequence ID" value="NZ_JBHUEQ010000003.1"/>
</dbReference>
<protein>
    <submittedName>
        <fullName evidence="1">Biliverdin-producing heme oxygenase</fullName>
    </submittedName>
</protein>
<dbReference type="Pfam" id="PF01126">
    <property type="entry name" value="Heme_oxygenase"/>
    <property type="match status" value="1"/>
</dbReference>
<dbReference type="InterPro" id="IPR016053">
    <property type="entry name" value="Haem_Oase-like"/>
</dbReference>
<dbReference type="InterPro" id="IPR016084">
    <property type="entry name" value="Haem_Oase-like_multi-hlx"/>
</dbReference>
<dbReference type="SUPFAM" id="SSF48613">
    <property type="entry name" value="Heme oxygenase-like"/>
    <property type="match status" value="1"/>
</dbReference>
<dbReference type="Gene3D" id="1.20.910.10">
    <property type="entry name" value="Heme oxygenase-like"/>
    <property type="match status" value="1"/>
</dbReference>
<reference evidence="2" key="1">
    <citation type="journal article" date="2019" name="Int. J. Syst. Evol. Microbiol.">
        <title>The Global Catalogue of Microorganisms (GCM) 10K type strain sequencing project: providing services to taxonomists for standard genome sequencing and annotation.</title>
        <authorList>
            <consortium name="The Broad Institute Genomics Platform"/>
            <consortium name="The Broad Institute Genome Sequencing Center for Infectious Disease"/>
            <person name="Wu L."/>
            <person name="Ma J."/>
        </authorList>
    </citation>
    <scope>NUCLEOTIDE SEQUENCE [LARGE SCALE GENOMIC DNA]</scope>
    <source>
        <strain evidence="2">CG52</strain>
    </source>
</reference>
<evidence type="ECO:0000313" key="2">
    <source>
        <dbReference type="Proteomes" id="UP001597322"/>
    </source>
</evidence>
<evidence type="ECO:0000313" key="1">
    <source>
        <dbReference type="EMBL" id="MFD1744328.1"/>
    </source>
</evidence>
<dbReference type="Proteomes" id="UP001597322">
    <property type="component" value="Unassembled WGS sequence"/>
</dbReference>
<dbReference type="EMBL" id="JBHUEQ010000003">
    <property type="protein sequence ID" value="MFD1744328.1"/>
    <property type="molecule type" value="Genomic_DNA"/>
</dbReference>
<accession>A0ABW4M1P0</accession>
<keyword evidence="2" id="KW-1185">Reference proteome</keyword>
<proteinExistence type="predicted"/>
<comment type="caution">
    <text evidence="1">The sequence shown here is derived from an EMBL/GenBank/DDBJ whole genome shotgun (WGS) entry which is preliminary data.</text>
</comment>
<organism evidence="1 2">
    <name type="scientific">Rhizobium helianthi</name>
    <dbReference type="NCBI Taxonomy" id="1132695"/>
    <lineage>
        <taxon>Bacteria</taxon>
        <taxon>Pseudomonadati</taxon>
        <taxon>Pseudomonadota</taxon>
        <taxon>Alphaproteobacteria</taxon>
        <taxon>Hyphomicrobiales</taxon>
        <taxon>Rhizobiaceae</taxon>
        <taxon>Rhizobium/Agrobacterium group</taxon>
        <taxon>Rhizobium</taxon>
    </lineage>
</organism>
<gene>
    <name evidence="1" type="ORF">ACFSE1_02530</name>
</gene>
<sequence>MRDLNVTAVHQHTNISEAFDLETLLGALYVLEGSSLGARILYVRAKELGLNEEFGARHLAGQAHSDGFRRFLEILDAAPNVDMNKVVEASRSAFGLAERAFQGNCECMMPRRSI</sequence>
<name>A0ABW4M1P0_9HYPH</name>
<dbReference type="CDD" id="cd19166">
    <property type="entry name" value="HemeO-bac"/>
    <property type="match status" value="1"/>
</dbReference>